<feature type="compositionally biased region" description="Basic and acidic residues" evidence="1">
    <location>
        <begin position="12"/>
        <end position="24"/>
    </location>
</feature>
<keyword evidence="3" id="KW-1185">Reference proteome</keyword>
<evidence type="ECO:0000313" key="3">
    <source>
        <dbReference type="Proteomes" id="UP000287394"/>
    </source>
</evidence>
<reference evidence="2 3" key="1">
    <citation type="journal article" date="2019" name="Int. J. Syst. Evol. Microbiol.">
        <title>Capsulimonas corticalis gen. nov., sp. nov., an aerobic capsulated bacterium, of a novel bacterial order, Capsulimonadales ord. nov., of the class Armatimonadia of the phylum Armatimonadetes.</title>
        <authorList>
            <person name="Li J."/>
            <person name="Kudo C."/>
            <person name="Tonouchi A."/>
        </authorList>
    </citation>
    <scope>NUCLEOTIDE SEQUENCE [LARGE SCALE GENOMIC DNA]</scope>
    <source>
        <strain evidence="2 3">AX-7</strain>
    </source>
</reference>
<feature type="region of interest" description="Disordered" evidence="1">
    <location>
        <begin position="1"/>
        <end position="24"/>
    </location>
</feature>
<evidence type="ECO:0000256" key="1">
    <source>
        <dbReference type="SAM" id="MobiDB-lite"/>
    </source>
</evidence>
<organism evidence="2 3">
    <name type="scientific">Capsulimonas corticalis</name>
    <dbReference type="NCBI Taxonomy" id="2219043"/>
    <lineage>
        <taxon>Bacteria</taxon>
        <taxon>Bacillati</taxon>
        <taxon>Armatimonadota</taxon>
        <taxon>Armatimonadia</taxon>
        <taxon>Capsulimonadales</taxon>
        <taxon>Capsulimonadaceae</taxon>
        <taxon>Capsulimonas</taxon>
    </lineage>
</organism>
<proteinExistence type="predicted"/>
<dbReference type="Proteomes" id="UP000287394">
    <property type="component" value="Chromosome"/>
</dbReference>
<dbReference type="KEGG" id="ccot:CCAX7_001880"/>
<gene>
    <name evidence="2" type="ORF">CCAX7_001880</name>
</gene>
<dbReference type="EMBL" id="AP025739">
    <property type="protein sequence ID" value="BDI28137.1"/>
    <property type="molecule type" value="Genomic_DNA"/>
</dbReference>
<evidence type="ECO:0000313" key="2">
    <source>
        <dbReference type="EMBL" id="BDI28137.1"/>
    </source>
</evidence>
<name>A0A402CRS3_9BACT</name>
<sequence length="54" mass="5945">MQSFLFRQTADGADKGRASRRSDQVTEAIVSVPAVAGIVIDDNPVWDTNGLRRR</sequence>
<protein>
    <submittedName>
        <fullName evidence="2">Uncharacterized protein</fullName>
    </submittedName>
</protein>
<accession>A0A402CRS3</accession>
<dbReference type="AlphaFoldDB" id="A0A402CRS3"/>